<feature type="compositionally biased region" description="Basic and acidic residues" evidence="2">
    <location>
        <begin position="372"/>
        <end position="384"/>
    </location>
</feature>
<feature type="region of interest" description="Disordered" evidence="2">
    <location>
        <begin position="368"/>
        <end position="407"/>
    </location>
</feature>
<feature type="domain" description="Flagellar hook-length control protein-like C-terminal" evidence="3">
    <location>
        <begin position="304"/>
        <end position="376"/>
    </location>
</feature>
<dbReference type="Pfam" id="PF02120">
    <property type="entry name" value="Flg_hook"/>
    <property type="match status" value="1"/>
</dbReference>
<accession>A0AAX2CF51</accession>
<evidence type="ECO:0000256" key="1">
    <source>
        <dbReference type="SAM" id="Coils"/>
    </source>
</evidence>
<protein>
    <recommendedName>
        <fullName evidence="3">Flagellar hook-length control protein-like C-terminal domain-containing protein</fullName>
    </recommendedName>
</protein>
<sequence>MINPVLPVQLRSPLQNEKQVGLKLKDEDVSFLTKMNEEPLADNKIEEKLKETKEENVSQTQDAVSDIYRMENDNIEAPFTLKEKIEEKQKMEKLLLEISDQALAMEQLRMQPELLYQYIQKIQELYKTYGNIKIDELPAQEIQQLQGFLKNCNIENVICSEDTIQMMLGKITSLENMLCSFESIQKESCDITKVSALGSPMNQADFENQQMEKADMLKEVFANTEDKEKIQKEALDGLEENLESKEDSIKDKSIGESNINSILAGNDAIVKKGDVQLKMPKVSLSDLGNKMEAKVEALQKFIVKQERVLFQLNPEKLGTLTVYMKKQGSHIQVHVEMDKQDAKKRVEMIFDELKFKLKEKEIHIELSYANRDQQRQQQEREQAQKQRKVVMKKAKRTEEDFAGLLEG</sequence>
<dbReference type="RefSeq" id="WP_140388409.1">
    <property type="nucleotide sequence ID" value="NZ_CP066179.1"/>
</dbReference>
<keyword evidence="1" id="KW-0175">Coiled coil</keyword>
<evidence type="ECO:0000313" key="5">
    <source>
        <dbReference type="Proteomes" id="UP000242164"/>
    </source>
</evidence>
<name>A0AAX2CF51_9BACI</name>
<reference evidence="4 5" key="1">
    <citation type="submission" date="2016-08" db="EMBL/GenBank/DDBJ databases">
        <authorList>
            <person name="Loux V."/>
            <person name="Rue O."/>
        </authorList>
    </citation>
    <scope>NUCLEOTIDE SEQUENCE [LARGE SCALE GENOMIC DNA]</scope>
    <source>
        <strain evidence="4 5">AFSSA_08CEB44bac</strain>
    </source>
</reference>
<dbReference type="AlphaFoldDB" id="A0AAX2CF51"/>
<dbReference type="Proteomes" id="UP000242164">
    <property type="component" value="Unassembled WGS sequence"/>
</dbReference>
<dbReference type="Gene3D" id="3.30.750.140">
    <property type="match status" value="1"/>
</dbReference>
<evidence type="ECO:0000256" key="2">
    <source>
        <dbReference type="SAM" id="MobiDB-lite"/>
    </source>
</evidence>
<comment type="caution">
    <text evidence="4">The sequence shown here is derived from an EMBL/GenBank/DDBJ whole genome shotgun (WGS) entry which is preliminary data.</text>
</comment>
<dbReference type="EMBL" id="FMIK01000020">
    <property type="protein sequence ID" value="SCL89281.1"/>
    <property type="molecule type" value="Genomic_DNA"/>
</dbReference>
<evidence type="ECO:0000313" key="4">
    <source>
        <dbReference type="EMBL" id="SCL89281.1"/>
    </source>
</evidence>
<feature type="compositionally biased region" description="Basic residues" evidence="2">
    <location>
        <begin position="385"/>
        <end position="395"/>
    </location>
</feature>
<proteinExistence type="predicted"/>
<feature type="coiled-coil region" evidence="1">
    <location>
        <begin position="81"/>
        <end position="111"/>
    </location>
</feature>
<dbReference type="InterPro" id="IPR021136">
    <property type="entry name" value="Flagellar_hook_control-like_C"/>
</dbReference>
<evidence type="ECO:0000259" key="3">
    <source>
        <dbReference type="Pfam" id="PF02120"/>
    </source>
</evidence>
<organism evidence="4 5">
    <name type="scientific">Bacillus cytotoxicus</name>
    <dbReference type="NCBI Taxonomy" id="580165"/>
    <lineage>
        <taxon>Bacteria</taxon>
        <taxon>Bacillati</taxon>
        <taxon>Bacillota</taxon>
        <taxon>Bacilli</taxon>
        <taxon>Bacillales</taxon>
        <taxon>Bacillaceae</taxon>
        <taxon>Bacillus</taxon>
        <taxon>Bacillus cereus group</taxon>
    </lineage>
</organism>
<dbReference type="InterPro" id="IPR038610">
    <property type="entry name" value="FliK-like_C_sf"/>
</dbReference>
<feature type="coiled-coil region" evidence="1">
    <location>
        <begin position="221"/>
        <end position="248"/>
    </location>
</feature>
<gene>
    <name evidence="4" type="ORF">BCB44BAC_01495</name>
</gene>